<gene>
    <name evidence="7" type="primary">PTCD2</name>
</gene>
<dbReference type="RefSeq" id="XP_044302090.1">
    <property type="nucleotide sequence ID" value="XM_044446155.1"/>
</dbReference>
<proteinExistence type="inferred from homology"/>
<dbReference type="InterPro" id="IPR002885">
    <property type="entry name" value="PPR_rpt"/>
</dbReference>
<dbReference type="GO" id="GO:0003723">
    <property type="term" value="F:RNA binding"/>
    <property type="evidence" value="ECO:0007669"/>
    <property type="project" value="TreeGrafter"/>
</dbReference>
<dbReference type="Gene3D" id="1.25.40.10">
    <property type="entry name" value="Tetratricopeptide repeat domain"/>
    <property type="match status" value="1"/>
</dbReference>
<dbReference type="InterPro" id="IPR011990">
    <property type="entry name" value="TPR-like_helical_dom_sf"/>
</dbReference>
<dbReference type="NCBIfam" id="TIGR00756">
    <property type="entry name" value="PPR"/>
    <property type="match status" value="1"/>
</dbReference>
<dbReference type="OMA" id="KFYCSQI"/>
<dbReference type="Ensembl" id="ENSVKKT00000003702.1">
    <property type="protein sequence ID" value="ENSVKKP00000003604.1"/>
    <property type="gene ID" value="ENSVKKG00000002757.1"/>
</dbReference>
<dbReference type="CTD" id="79810"/>
<dbReference type="GeneID" id="123031321"/>
<evidence type="ECO:0000256" key="2">
    <source>
        <dbReference type="ARBA" id="ARBA00008677"/>
    </source>
</evidence>
<comment type="subcellular location">
    <subcellularLocation>
        <location evidence="1">Mitochondrion</location>
    </subcellularLocation>
</comment>
<protein>
    <recommendedName>
        <fullName evidence="3">Pentatricopeptide repeat-containing protein 2, mitochondrial</fullName>
    </recommendedName>
</protein>
<dbReference type="GO" id="GO:0006397">
    <property type="term" value="P:mRNA processing"/>
    <property type="evidence" value="ECO:0007669"/>
    <property type="project" value="UniProtKB-KW"/>
</dbReference>
<dbReference type="InterPro" id="IPR034629">
    <property type="entry name" value="PTCD2"/>
</dbReference>
<organism evidence="7 8">
    <name type="scientific">Varanus komodoensis</name>
    <name type="common">Komodo dragon</name>
    <dbReference type="NCBI Taxonomy" id="61221"/>
    <lineage>
        <taxon>Eukaryota</taxon>
        <taxon>Metazoa</taxon>
        <taxon>Chordata</taxon>
        <taxon>Craniata</taxon>
        <taxon>Vertebrata</taxon>
        <taxon>Euteleostomi</taxon>
        <taxon>Lepidosauria</taxon>
        <taxon>Squamata</taxon>
        <taxon>Bifurcata</taxon>
        <taxon>Unidentata</taxon>
        <taxon>Episquamata</taxon>
        <taxon>Toxicofera</taxon>
        <taxon>Anguimorpha</taxon>
        <taxon>Paleoanguimorpha</taxon>
        <taxon>Varanoidea</taxon>
        <taxon>Varanidae</taxon>
        <taxon>Varanus</taxon>
    </lineage>
</organism>
<dbReference type="GO" id="GO:0007005">
    <property type="term" value="P:mitochondrion organization"/>
    <property type="evidence" value="ECO:0007669"/>
    <property type="project" value="TreeGrafter"/>
</dbReference>
<accession>A0A8D2IWF9</accession>
<evidence type="ECO:0000256" key="1">
    <source>
        <dbReference type="ARBA" id="ARBA00004173"/>
    </source>
</evidence>
<dbReference type="PANTHER" id="PTHR14700">
    <property type="entry name" value="PENTATRICOPEPTIDE REPEAT-CONTAINING PROTEIN 2, MITOCHONDRIAL"/>
    <property type="match status" value="1"/>
</dbReference>
<feature type="repeat" description="PPR" evidence="6">
    <location>
        <begin position="159"/>
        <end position="193"/>
    </location>
</feature>
<dbReference type="OrthoDB" id="6073372at2759"/>
<dbReference type="PANTHER" id="PTHR14700:SF0">
    <property type="entry name" value="PENTATRICOPEPTIDE REPEAT-CONTAINING PROTEIN 2, MITOCHONDRIAL"/>
    <property type="match status" value="1"/>
</dbReference>
<dbReference type="GO" id="GO:0050684">
    <property type="term" value="P:regulation of mRNA processing"/>
    <property type="evidence" value="ECO:0007669"/>
    <property type="project" value="InterPro"/>
</dbReference>
<evidence type="ECO:0000256" key="5">
    <source>
        <dbReference type="ARBA" id="ARBA00023128"/>
    </source>
</evidence>
<dbReference type="GO" id="GO:0005739">
    <property type="term" value="C:mitochondrion"/>
    <property type="evidence" value="ECO:0007669"/>
    <property type="project" value="UniProtKB-SubCell"/>
</dbReference>
<evidence type="ECO:0000256" key="6">
    <source>
        <dbReference type="PROSITE-ProRule" id="PRU00708"/>
    </source>
</evidence>
<sequence>MATALVRSSQRILRETVCPAALGPRAVGAFGCWSFPQQAKRCLLTDNIVQLQEFQQKKLEAGFSIQGKKDEYFRTIEKKLTKNRLIFKDELKTVLHLCQTSDDVELAKKVVYRYHADNRNVSLEFRFGPLFMRLCYELNLESTALELIKDKALHGFFADSTSFNILMDMLFKNGHYECALEVLLEMKNQGVRFNSETYILAFAVCYKLNSSESCKICTTLLEEAQLKGEQLPRRALCFAVASALKQNDVMKAQSFYSQIMSTESRVCSNLKILLQVASGDLEGLVKSLEAISKTRASVCVKKPEFSISVLSTAREKLENDPGLCVRFEETFAKLQTLGQLTPLTLDDLLCRTPHTKMHRVKPLWKGRPRTLRPSCSVLLVE</sequence>
<comment type="similarity">
    <text evidence="2">Belongs to the PTCD2 family.</text>
</comment>
<keyword evidence="8" id="KW-1185">Reference proteome</keyword>
<evidence type="ECO:0000313" key="7">
    <source>
        <dbReference type="Ensembl" id="ENSVKKP00000003604.1"/>
    </source>
</evidence>
<dbReference type="KEGG" id="vko:123031321"/>
<reference evidence="7" key="2">
    <citation type="submission" date="2025-09" db="UniProtKB">
        <authorList>
            <consortium name="Ensembl"/>
        </authorList>
    </citation>
    <scope>IDENTIFICATION</scope>
</reference>
<evidence type="ECO:0000256" key="4">
    <source>
        <dbReference type="ARBA" id="ARBA00022664"/>
    </source>
</evidence>
<keyword evidence="5" id="KW-0496">Mitochondrion</keyword>
<dbReference type="Proteomes" id="UP000694545">
    <property type="component" value="Unplaced"/>
</dbReference>
<name>A0A8D2IWF9_VARKO</name>
<dbReference type="InterPro" id="IPR034913">
    <property type="entry name" value="mS27/PTCD2"/>
</dbReference>
<reference evidence="7" key="1">
    <citation type="submission" date="2025-08" db="UniProtKB">
        <authorList>
            <consortium name="Ensembl"/>
        </authorList>
    </citation>
    <scope>IDENTIFICATION</scope>
</reference>
<dbReference type="Pfam" id="PF10037">
    <property type="entry name" value="MRP-S27"/>
    <property type="match status" value="1"/>
</dbReference>
<evidence type="ECO:0000256" key="3">
    <source>
        <dbReference type="ARBA" id="ARBA00014675"/>
    </source>
</evidence>
<evidence type="ECO:0000313" key="8">
    <source>
        <dbReference type="Proteomes" id="UP000694545"/>
    </source>
</evidence>
<keyword evidence="4" id="KW-0507">mRNA processing</keyword>
<dbReference type="PROSITE" id="PS51375">
    <property type="entry name" value="PPR"/>
    <property type="match status" value="1"/>
</dbReference>
<dbReference type="AlphaFoldDB" id="A0A8D2IWF9"/>